<protein>
    <submittedName>
        <fullName evidence="1">Uncharacterized protein</fullName>
    </submittedName>
</protein>
<proteinExistence type="predicted"/>
<evidence type="ECO:0000313" key="2">
    <source>
        <dbReference type="Proteomes" id="UP001154282"/>
    </source>
</evidence>
<gene>
    <name evidence="1" type="ORF">LITE_LOCUS25529</name>
</gene>
<reference evidence="1" key="1">
    <citation type="submission" date="2022-08" db="EMBL/GenBank/DDBJ databases">
        <authorList>
            <person name="Gutierrez-Valencia J."/>
        </authorList>
    </citation>
    <scope>NUCLEOTIDE SEQUENCE</scope>
</reference>
<dbReference type="Proteomes" id="UP001154282">
    <property type="component" value="Unassembled WGS sequence"/>
</dbReference>
<dbReference type="AlphaFoldDB" id="A0AAV0LU26"/>
<comment type="caution">
    <text evidence="1">The sequence shown here is derived from an EMBL/GenBank/DDBJ whole genome shotgun (WGS) entry which is preliminary data.</text>
</comment>
<accession>A0AAV0LU26</accession>
<evidence type="ECO:0000313" key="1">
    <source>
        <dbReference type="EMBL" id="CAI0437617.1"/>
    </source>
</evidence>
<name>A0AAV0LU26_9ROSI</name>
<dbReference type="EMBL" id="CAMGYJ010000006">
    <property type="protein sequence ID" value="CAI0437617.1"/>
    <property type="molecule type" value="Genomic_DNA"/>
</dbReference>
<sequence>MGPRNPRLRNSFLRQPILRLPSEPALRRLGLRPNRGAPTGEANGGNSAYQEIQNFPLFGLQMVDESGAVQHEGARPHHHLRQLRLERRLRGQHRHDHQGILQAGSQPGCRFPPGADYPIARLRMGRAVPEDPRRLALHVVAGEPGPGLAVSCAARNREEDERWLHQAPILHHRVHLQFCLLRISGLLHPFHFHRIRDLPDLDPVGYRAAGWVRFERAWRGEFRARLGYRG</sequence>
<organism evidence="1 2">
    <name type="scientific">Linum tenue</name>
    <dbReference type="NCBI Taxonomy" id="586396"/>
    <lineage>
        <taxon>Eukaryota</taxon>
        <taxon>Viridiplantae</taxon>
        <taxon>Streptophyta</taxon>
        <taxon>Embryophyta</taxon>
        <taxon>Tracheophyta</taxon>
        <taxon>Spermatophyta</taxon>
        <taxon>Magnoliopsida</taxon>
        <taxon>eudicotyledons</taxon>
        <taxon>Gunneridae</taxon>
        <taxon>Pentapetalae</taxon>
        <taxon>rosids</taxon>
        <taxon>fabids</taxon>
        <taxon>Malpighiales</taxon>
        <taxon>Linaceae</taxon>
        <taxon>Linum</taxon>
    </lineage>
</organism>
<keyword evidence="2" id="KW-1185">Reference proteome</keyword>